<evidence type="ECO:0000256" key="3">
    <source>
        <dbReference type="ARBA" id="ARBA00007330"/>
    </source>
</evidence>
<protein>
    <recommendedName>
        <fullName evidence="4 10">Glycerol-3-phosphate dehydrogenase</fullName>
        <ecNumber evidence="4 10">1.1.5.3</ecNumber>
    </recommendedName>
</protein>
<keyword evidence="6" id="KW-0274">FAD</keyword>
<dbReference type="InterPro" id="IPR036188">
    <property type="entry name" value="FAD/NAD-bd_sf"/>
</dbReference>
<feature type="domain" description="EF-hand" evidence="11">
    <location>
        <begin position="665"/>
        <end position="700"/>
    </location>
</feature>
<comment type="catalytic activity">
    <reaction evidence="10">
        <text>a quinone + sn-glycerol 3-phosphate = dihydroxyacetone phosphate + a quinol</text>
        <dbReference type="Rhea" id="RHEA:18977"/>
        <dbReference type="ChEBI" id="CHEBI:24646"/>
        <dbReference type="ChEBI" id="CHEBI:57597"/>
        <dbReference type="ChEBI" id="CHEBI:57642"/>
        <dbReference type="ChEBI" id="CHEBI:132124"/>
        <dbReference type="EC" id="1.1.5.3"/>
    </reaction>
</comment>
<dbReference type="PROSITE" id="PS00977">
    <property type="entry name" value="FAD_G3PDH_1"/>
    <property type="match status" value="1"/>
</dbReference>
<dbReference type="GO" id="GO:0004368">
    <property type="term" value="F:glycerol-3-phosphate dehydrogenase (quinone) activity"/>
    <property type="evidence" value="ECO:0007669"/>
    <property type="project" value="UniProtKB-EC"/>
</dbReference>
<dbReference type="Gene3D" id="3.50.50.60">
    <property type="entry name" value="FAD/NAD(P)-binding domain"/>
    <property type="match status" value="1"/>
</dbReference>
<dbReference type="InterPro" id="IPR000447">
    <property type="entry name" value="G3P_DH_FAD-dep"/>
</dbReference>
<dbReference type="InterPro" id="IPR031656">
    <property type="entry name" value="DAO_C"/>
</dbReference>
<accession>A0A9W6ZME9</accession>
<dbReference type="InterPro" id="IPR038299">
    <property type="entry name" value="DAO_C_sf"/>
</dbReference>
<keyword evidence="8" id="KW-0809">Transit peptide</keyword>
<dbReference type="PANTHER" id="PTHR11985:SF15">
    <property type="entry name" value="GLYCEROL-3-PHOSPHATE DEHYDROGENASE, MITOCHONDRIAL"/>
    <property type="match status" value="1"/>
</dbReference>
<dbReference type="InterPro" id="IPR002048">
    <property type="entry name" value="EF_hand_dom"/>
</dbReference>
<evidence type="ECO:0000256" key="8">
    <source>
        <dbReference type="ARBA" id="ARBA00022946"/>
    </source>
</evidence>
<dbReference type="Pfam" id="PF16901">
    <property type="entry name" value="DAO_C"/>
    <property type="match status" value="1"/>
</dbReference>
<evidence type="ECO:0000259" key="11">
    <source>
        <dbReference type="PROSITE" id="PS50222"/>
    </source>
</evidence>
<dbReference type="SUPFAM" id="SSF51905">
    <property type="entry name" value="FAD/NAD(P)-binding domain"/>
    <property type="match status" value="1"/>
</dbReference>
<dbReference type="GO" id="GO:0006072">
    <property type="term" value="P:glycerol-3-phosphate metabolic process"/>
    <property type="evidence" value="ECO:0007669"/>
    <property type="project" value="UniProtKB-UniRule"/>
</dbReference>
<dbReference type="AlphaFoldDB" id="A0A9W6ZME9"/>
<dbReference type="Proteomes" id="UP001165082">
    <property type="component" value="Unassembled WGS sequence"/>
</dbReference>
<evidence type="ECO:0000256" key="2">
    <source>
        <dbReference type="ARBA" id="ARBA00004745"/>
    </source>
</evidence>
<proteinExistence type="inferred from homology"/>
<dbReference type="EMBL" id="BRXZ01002217">
    <property type="protein sequence ID" value="GMH57299.1"/>
    <property type="molecule type" value="Genomic_DNA"/>
</dbReference>
<reference evidence="12" key="1">
    <citation type="submission" date="2022-07" db="EMBL/GenBank/DDBJ databases">
        <title>Genome analysis of Parmales, a sister group of diatoms, reveals the evolutionary specialization of diatoms from phago-mixotrophs to photoautotrophs.</title>
        <authorList>
            <person name="Ban H."/>
            <person name="Sato S."/>
            <person name="Yoshikawa S."/>
            <person name="Kazumasa Y."/>
            <person name="Nakamura Y."/>
            <person name="Ichinomiya M."/>
            <person name="Saitoh K."/>
            <person name="Sato N."/>
            <person name="Blanc-Mathieu R."/>
            <person name="Endo H."/>
            <person name="Kuwata A."/>
            <person name="Ogata H."/>
        </authorList>
    </citation>
    <scope>NUCLEOTIDE SEQUENCE</scope>
</reference>
<dbReference type="Gene3D" id="3.30.9.10">
    <property type="entry name" value="D-Amino Acid Oxidase, subunit A, domain 2"/>
    <property type="match status" value="1"/>
</dbReference>
<dbReference type="Pfam" id="PF01266">
    <property type="entry name" value="DAO"/>
    <property type="match status" value="1"/>
</dbReference>
<dbReference type="InterPro" id="IPR011992">
    <property type="entry name" value="EF-hand-dom_pair"/>
</dbReference>
<evidence type="ECO:0000256" key="7">
    <source>
        <dbReference type="ARBA" id="ARBA00022837"/>
    </source>
</evidence>
<dbReference type="InterPro" id="IPR018247">
    <property type="entry name" value="EF_Hand_1_Ca_BS"/>
</dbReference>
<name>A0A9W6ZME9_9STRA</name>
<comment type="pathway">
    <text evidence="2">Polyol metabolism; glycerol degradation.</text>
</comment>
<evidence type="ECO:0000256" key="1">
    <source>
        <dbReference type="ARBA" id="ARBA00001974"/>
    </source>
</evidence>
<dbReference type="SMART" id="SM00054">
    <property type="entry name" value="EFh"/>
    <property type="match status" value="2"/>
</dbReference>
<feature type="domain" description="EF-hand" evidence="11">
    <location>
        <begin position="629"/>
        <end position="664"/>
    </location>
</feature>
<dbReference type="PROSITE" id="PS00018">
    <property type="entry name" value="EF_HAND_1"/>
    <property type="match status" value="1"/>
</dbReference>
<dbReference type="PRINTS" id="PR01001">
    <property type="entry name" value="FADG3PDH"/>
</dbReference>
<dbReference type="EC" id="1.1.5.3" evidence="4 10"/>
<comment type="cofactor">
    <cofactor evidence="1 10">
        <name>FAD</name>
        <dbReference type="ChEBI" id="CHEBI:57692"/>
    </cofactor>
</comment>
<sequence length="728" mass="80906">MLRASFRPLRRGIRARAALTFSTIADEKRYEGPVASFPNSCTPLKGIPSRFEQISDLKRGEEYDLLIIGGGATGSGAALDAASRGLKVACIERGDFASETSSRSTKLIWAGIRYLATSAAGLLSKNLFTNPVETVKDFYGEFMMVVGCHQERRYMLEKQSHLTNWVPIAIPFDKYFVWPPPFGHPLFSLFPVLAPFVLKFYDSLSNFSCPPSYIMGPRKAADQFPQLSHRNLKFAAVFYEAQHNDSRTNIAVALSAAEHGATICNYVEGKELIFEEGGKKAVGIKARDVMGEGEDIEIRAKKIIFAGGPYTDLMRKMEDKDTKPAVQGASGSHVVLPGYYCPKDMGLLDYNTSDGRFLFFLPWQGHTLVGTTDKKCDAQTLPTAPEDEIQWILNECGKYLSNDLRVRRSDVQSAWRGWRPLAVDPHAPPGAPASRDHVISENPESGVIFIAGGKWTTWREMAEDVVNRVTDKKCKTLDIKLLGGEGFTRNTHVKLTQKHGMGSTVAEHLAKTYGARAFDLCELSRPTGKSWPRFGIPLHPQFPYIEAEVVYACREYACTIEDVISRRTRLAFLNKEVAMDCVERVGEIMQRELGWSDEILAKQIENAKLYVGSYGGPVPDKSSATLRNATFRDILDIFKAIDEDGSGFLDRTEVGHAGERLGFPMSAEDLDAAFDEMDSTGDGRVTVEEFEKWWNGTGGDLHEKMHKEFTMGKDIESIREMGTGAMLG</sequence>
<comment type="caution">
    <text evidence="12">The sequence shown here is derived from an EMBL/GenBank/DDBJ whole genome shotgun (WGS) entry which is preliminary data.</text>
</comment>
<comment type="similarity">
    <text evidence="3 10">Belongs to the FAD-dependent glycerol-3-phosphate dehydrogenase family.</text>
</comment>
<evidence type="ECO:0000256" key="9">
    <source>
        <dbReference type="ARBA" id="ARBA00023002"/>
    </source>
</evidence>
<dbReference type="OrthoDB" id="264015at2759"/>
<keyword evidence="9 10" id="KW-0560">Oxidoreductase</keyword>
<dbReference type="Pfam" id="PF13499">
    <property type="entry name" value="EF-hand_7"/>
    <property type="match status" value="1"/>
</dbReference>
<dbReference type="PANTHER" id="PTHR11985">
    <property type="entry name" value="GLYCEROL-3-PHOSPHATE DEHYDROGENASE"/>
    <property type="match status" value="1"/>
</dbReference>
<dbReference type="Gene3D" id="1.10.8.870">
    <property type="entry name" value="Alpha-glycerophosphate oxidase, cap domain"/>
    <property type="match status" value="1"/>
</dbReference>
<evidence type="ECO:0000313" key="12">
    <source>
        <dbReference type="EMBL" id="GMH57299.1"/>
    </source>
</evidence>
<keyword evidence="5 10" id="KW-0285">Flavoprotein</keyword>
<evidence type="ECO:0000256" key="5">
    <source>
        <dbReference type="ARBA" id="ARBA00022630"/>
    </source>
</evidence>
<dbReference type="CDD" id="cd00051">
    <property type="entry name" value="EFh"/>
    <property type="match status" value="1"/>
</dbReference>
<organism evidence="12 13">
    <name type="scientific">Triparma retinervis</name>
    <dbReference type="NCBI Taxonomy" id="2557542"/>
    <lineage>
        <taxon>Eukaryota</taxon>
        <taxon>Sar</taxon>
        <taxon>Stramenopiles</taxon>
        <taxon>Ochrophyta</taxon>
        <taxon>Bolidophyceae</taxon>
        <taxon>Parmales</taxon>
        <taxon>Triparmaceae</taxon>
        <taxon>Triparma</taxon>
    </lineage>
</organism>
<evidence type="ECO:0000256" key="4">
    <source>
        <dbReference type="ARBA" id="ARBA00013029"/>
    </source>
</evidence>
<dbReference type="InterPro" id="IPR006076">
    <property type="entry name" value="FAD-dep_OxRdtase"/>
</dbReference>
<dbReference type="SUPFAM" id="SSF47473">
    <property type="entry name" value="EF-hand"/>
    <property type="match status" value="1"/>
</dbReference>
<evidence type="ECO:0000256" key="10">
    <source>
        <dbReference type="RuleBase" id="RU361217"/>
    </source>
</evidence>
<dbReference type="SUPFAM" id="SSF54373">
    <property type="entry name" value="FAD-linked reductases, C-terminal domain"/>
    <property type="match status" value="1"/>
</dbReference>
<dbReference type="PROSITE" id="PS50222">
    <property type="entry name" value="EF_HAND_2"/>
    <property type="match status" value="2"/>
</dbReference>
<dbReference type="Gene3D" id="1.10.238.10">
    <property type="entry name" value="EF-hand"/>
    <property type="match status" value="1"/>
</dbReference>
<dbReference type="GO" id="GO:0005509">
    <property type="term" value="F:calcium ion binding"/>
    <property type="evidence" value="ECO:0007669"/>
    <property type="project" value="InterPro"/>
</dbReference>
<evidence type="ECO:0000313" key="13">
    <source>
        <dbReference type="Proteomes" id="UP001165082"/>
    </source>
</evidence>
<keyword evidence="13" id="KW-1185">Reference proteome</keyword>
<gene>
    <name evidence="12" type="ORF">TrRE_jg587</name>
</gene>
<dbReference type="GO" id="GO:0005739">
    <property type="term" value="C:mitochondrion"/>
    <property type="evidence" value="ECO:0007669"/>
    <property type="project" value="TreeGrafter"/>
</dbReference>
<keyword evidence="7" id="KW-0106">Calcium</keyword>
<evidence type="ECO:0000256" key="6">
    <source>
        <dbReference type="ARBA" id="ARBA00022827"/>
    </source>
</evidence>